<dbReference type="SMART" id="SM01070">
    <property type="entry name" value="CDC37_M"/>
    <property type="match status" value="1"/>
</dbReference>
<sequence length="461" mass="53236">MPIDYSKWNNLELSDDSDVEVHPNIERGTFIRLRQQKIRQDRDNRKQQLVALEAEIPMNKKLITRINDLRAQIEKDTTLEFGKRLLEWSQKTKEQENFINDFQQAIKDGREFRQLTLDEMLDGLIYRVQQEIVELKRDNKQSSNVKADVLKIIDKHVTNLKNREPEALKKIEEIKKEMRLHLSVDDVSKEGFSKSVITKEVDGKKIQKTKTKTIEVLNPDSTMKDISKDYIKESEQELKEDEILVNDDDVDSLDMDPDSKEFGKIQSLEKTREYIVNNVSIMSRKKSDQIMAHAFELQMEGKEELAKLHVRQSLVINYVMQMGPNGMPAFFNKITIPNSPGNAMFFNDVEKQYKHISERCKVLIKEQQESAETESIQLQTDDPNNVIRIYVPNESNPEDADKLIIFKQLPTHFQEALKVGTLDAVNESLAKVTGPEAEDILAKCGSGGFLVVDEEIIVENE</sequence>
<evidence type="ECO:0000256" key="2">
    <source>
        <dbReference type="ARBA" id="ARBA00006222"/>
    </source>
</evidence>
<reference evidence="10" key="1">
    <citation type="submission" date="2017-01" db="EMBL/GenBank/DDBJ databases">
        <authorList>
            <person name="Wang Y."/>
            <person name="White M."/>
            <person name="Kvist S."/>
            <person name="Moncalvo J.-M."/>
        </authorList>
    </citation>
    <scope>NUCLEOTIDE SEQUENCE [LARGE SCALE GENOMIC DNA]</scope>
    <source>
        <strain evidence="10">ID-206-W2</strain>
    </source>
</reference>
<dbReference type="SMART" id="SM01069">
    <property type="entry name" value="CDC37_C"/>
    <property type="match status" value="1"/>
</dbReference>
<accession>A0A1R1XS91</accession>
<proteinExistence type="inferred from homology"/>
<dbReference type="Pfam" id="PF08565">
    <property type="entry name" value="CDC37_M"/>
    <property type="match status" value="1"/>
</dbReference>
<dbReference type="Pfam" id="PF08564">
    <property type="entry name" value="CDC37_C"/>
    <property type="match status" value="1"/>
</dbReference>
<evidence type="ECO:0000256" key="3">
    <source>
        <dbReference type="ARBA" id="ARBA00022490"/>
    </source>
</evidence>
<dbReference type="InterPro" id="IPR004918">
    <property type="entry name" value="Cdc37"/>
</dbReference>
<dbReference type="GO" id="GO:0031072">
    <property type="term" value="F:heat shock protein binding"/>
    <property type="evidence" value="ECO:0007669"/>
    <property type="project" value="TreeGrafter"/>
</dbReference>
<feature type="domain" description="Cdc37 Hsp90 binding" evidence="7">
    <location>
        <begin position="188"/>
        <end position="374"/>
    </location>
</feature>
<evidence type="ECO:0000259" key="8">
    <source>
        <dbReference type="SMART" id="SM01071"/>
    </source>
</evidence>
<dbReference type="GO" id="GO:0051087">
    <property type="term" value="F:protein-folding chaperone binding"/>
    <property type="evidence" value="ECO:0007669"/>
    <property type="project" value="TreeGrafter"/>
</dbReference>
<dbReference type="EMBL" id="LSSM01003578">
    <property type="protein sequence ID" value="OMJ17464.1"/>
    <property type="molecule type" value="Genomic_DNA"/>
</dbReference>
<evidence type="ECO:0000256" key="4">
    <source>
        <dbReference type="ARBA" id="ARBA00023186"/>
    </source>
</evidence>
<dbReference type="PANTHER" id="PTHR12800:SF4">
    <property type="entry name" value="HSP90 CO-CHAPERONE CDC37"/>
    <property type="match status" value="1"/>
</dbReference>
<dbReference type="InterPro" id="IPR013873">
    <property type="entry name" value="Cdc37_C"/>
</dbReference>
<gene>
    <name evidence="9" type="ORF">AYI69_g7418</name>
</gene>
<feature type="domain" description="Cdc37 N-terminal" evidence="8">
    <location>
        <begin position="2"/>
        <end position="195"/>
    </location>
</feature>
<dbReference type="SUPFAM" id="SSF101391">
    <property type="entry name" value="Hsp90 co-chaperone CDC37"/>
    <property type="match status" value="1"/>
</dbReference>
<evidence type="ECO:0000259" key="6">
    <source>
        <dbReference type="SMART" id="SM01069"/>
    </source>
</evidence>
<dbReference type="GO" id="GO:0019901">
    <property type="term" value="F:protein kinase binding"/>
    <property type="evidence" value="ECO:0007669"/>
    <property type="project" value="InterPro"/>
</dbReference>
<dbReference type="GO" id="GO:0050821">
    <property type="term" value="P:protein stabilization"/>
    <property type="evidence" value="ECO:0007669"/>
    <property type="project" value="TreeGrafter"/>
</dbReference>
<keyword evidence="3" id="KW-0963">Cytoplasm</keyword>
<comment type="similarity">
    <text evidence="2">Belongs to the CDC37 family.</text>
</comment>
<dbReference type="GO" id="GO:0006457">
    <property type="term" value="P:protein folding"/>
    <property type="evidence" value="ECO:0007669"/>
    <property type="project" value="TreeGrafter"/>
</dbReference>
<dbReference type="InterPro" id="IPR013874">
    <property type="entry name" value="Cdc37_Hsp90-bd"/>
</dbReference>
<feature type="domain" description="Cdc37 C-terminal" evidence="6">
    <location>
        <begin position="389"/>
        <end position="461"/>
    </location>
</feature>
<evidence type="ECO:0000259" key="7">
    <source>
        <dbReference type="SMART" id="SM01070"/>
    </source>
</evidence>
<dbReference type="InterPro" id="IPR013855">
    <property type="entry name" value="Cdc37_N_dom"/>
</dbReference>
<keyword evidence="4" id="KW-0143">Chaperone</keyword>
<protein>
    <recommendedName>
        <fullName evidence="5">Hsp90 chaperone protein kinase-targeting subunit</fullName>
    </recommendedName>
</protein>
<dbReference type="GO" id="GO:0005737">
    <property type="term" value="C:cytoplasm"/>
    <property type="evidence" value="ECO:0007669"/>
    <property type="project" value="UniProtKB-SubCell"/>
</dbReference>
<dbReference type="AlphaFoldDB" id="A0A1R1XS91"/>
<dbReference type="GO" id="GO:0051082">
    <property type="term" value="F:unfolded protein binding"/>
    <property type="evidence" value="ECO:0007669"/>
    <property type="project" value="TreeGrafter"/>
</dbReference>
<evidence type="ECO:0000313" key="9">
    <source>
        <dbReference type="EMBL" id="OMJ17464.1"/>
    </source>
</evidence>
<dbReference type="InterPro" id="IPR038189">
    <property type="entry name" value="Cdc37_Hsp90-bd_sf"/>
</dbReference>
<comment type="subcellular location">
    <subcellularLocation>
        <location evidence="1">Cytoplasm</location>
    </subcellularLocation>
</comment>
<evidence type="ECO:0000256" key="1">
    <source>
        <dbReference type="ARBA" id="ARBA00004496"/>
    </source>
</evidence>
<dbReference type="Proteomes" id="UP000187429">
    <property type="component" value="Unassembled WGS sequence"/>
</dbReference>
<dbReference type="Gene3D" id="1.20.58.610">
    <property type="entry name" value="Cdc37, Hsp90 binding domain"/>
    <property type="match status" value="1"/>
</dbReference>
<dbReference type="PANTHER" id="PTHR12800">
    <property type="entry name" value="CDC37-RELATED"/>
    <property type="match status" value="1"/>
</dbReference>
<dbReference type="OrthoDB" id="440202at2759"/>
<organism evidence="9 10">
    <name type="scientific">Smittium culicis</name>
    <dbReference type="NCBI Taxonomy" id="133412"/>
    <lineage>
        <taxon>Eukaryota</taxon>
        <taxon>Fungi</taxon>
        <taxon>Fungi incertae sedis</taxon>
        <taxon>Zoopagomycota</taxon>
        <taxon>Kickxellomycotina</taxon>
        <taxon>Harpellomycetes</taxon>
        <taxon>Harpellales</taxon>
        <taxon>Legeriomycetaceae</taxon>
        <taxon>Smittium</taxon>
    </lineage>
</organism>
<evidence type="ECO:0000313" key="10">
    <source>
        <dbReference type="Proteomes" id="UP000187429"/>
    </source>
</evidence>
<keyword evidence="10" id="KW-1185">Reference proteome</keyword>
<evidence type="ECO:0000256" key="5">
    <source>
        <dbReference type="ARBA" id="ARBA00031396"/>
    </source>
</evidence>
<comment type="caution">
    <text evidence="9">The sequence shown here is derived from an EMBL/GenBank/DDBJ whole genome shotgun (WGS) entry which is preliminary data.</text>
</comment>
<dbReference type="SMART" id="SM01071">
    <property type="entry name" value="CDC37_N"/>
    <property type="match status" value="1"/>
</dbReference>
<dbReference type="Pfam" id="PF03234">
    <property type="entry name" value="CDC37_N"/>
    <property type="match status" value="1"/>
</dbReference>
<name>A0A1R1XS91_9FUNG</name>